<evidence type="ECO:0000313" key="4">
    <source>
        <dbReference type="Proteomes" id="UP000027734"/>
    </source>
</evidence>
<sequence length="412" mass="43104">MRIFPILASIALAVILYMAILERPTLLGYFGVESSGEEGAVVNATETAGDTVTDHRVKVVTERRMSQNIDSAVLLRGQTAAARQVAVLSETSAIVISEPLRKGAQIEKGQVLCKLDEGTRGASLALALAQLSEARYRVPEAEARVQEASALLEEARINQNASSRLNEGGFASTTRVASSDAAVAAAEAGVSTAQSGLSAAHSGIEAAQAAVQTAETELDRLVIKAPFSGLLESDTAELGSLLQPGALCATIIQLDPVKLEGFVPETEVNRIQVGAKAGARLAAGGGDVQGTVTFLSRSADPQTRTFSVEIEVPNPDLKIRDGQTAEILIASDGAKAHLVPQSALTLNDEGTLGLRLVDADNIVSFHAVELVRDTTKGVWVTGLPEVADIIVVGQEYVIAGVEVLPTQREVSQ</sequence>
<dbReference type="InterPro" id="IPR058792">
    <property type="entry name" value="Beta-barrel_RND_2"/>
</dbReference>
<reference evidence="3 4" key="1">
    <citation type="submission" date="2014-01" db="EMBL/GenBank/DDBJ databases">
        <title>Sulfitobacter donghicola JCM 14565 Genome Sequencing.</title>
        <authorList>
            <person name="Lai Q."/>
            <person name="Hong Z."/>
        </authorList>
    </citation>
    <scope>NUCLEOTIDE SEQUENCE [LARGE SCALE GENOMIC DNA]</scope>
    <source>
        <strain evidence="3 4">JCM 14565</strain>
    </source>
</reference>
<dbReference type="SUPFAM" id="SSF111369">
    <property type="entry name" value="HlyD-like secretion proteins"/>
    <property type="match status" value="2"/>
</dbReference>
<dbReference type="STRING" id="1300350.Z948_455"/>
<organism evidence="3 4">
    <name type="scientific">Sulfitobacter donghicola DSW-25 = KCTC 12864 = JCM 14565</name>
    <dbReference type="NCBI Taxonomy" id="1300350"/>
    <lineage>
        <taxon>Bacteria</taxon>
        <taxon>Pseudomonadati</taxon>
        <taxon>Pseudomonadota</taxon>
        <taxon>Alphaproteobacteria</taxon>
        <taxon>Rhodobacterales</taxon>
        <taxon>Roseobacteraceae</taxon>
        <taxon>Sulfitobacter</taxon>
    </lineage>
</organism>
<dbReference type="PANTHER" id="PTHR30469">
    <property type="entry name" value="MULTIDRUG RESISTANCE PROTEIN MDTA"/>
    <property type="match status" value="1"/>
</dbReference>
<dbReference type="RefSeq" id="WP_025057947.1">
    <property type="nucleotide sequence ID" value="NZ_JAMC01000002.1"/>
</dbReference>
<evidence type="ECO:0000259" key="2">
    <source>
        <dbReference type="Pfam" id="PF25954"/>
    </source>
</evidence>
<comment type="similarity">
    <text evidence="1">Belongs to the membrane fusion protein (MFP) (TC 8.A.1) family.</text>
</comment>
<name>A0A073IKT4_9RHOB</name>
<dbReference type="NCBIfam" id="TIGR01730">
    <property type="entry name" value="RND_mfp"/>
    <property type="match status" value="1"/>
</dbReference>
<keyword evidence="4" id="KW-1185">Reference proteome</keyword>
<feature type="domain" description="CusB-like beta-barrel" evidence="2">
    <location>
        <begin position="262"/>
        <end position="331"/>
    </location>
</feature>
<dbReference type="Pfam" id="PF25954">
    <property type="entry name" value="Beta-barrel_RND_2"/>
    <property type="match status" value="1"/>
</dbReference>
<evidence type="ECO:0000256" key="1">
    <source>
        <dbReference type="ARBA" id="ARBA00009477"/>
    </source>
</evidence>
<proteinExistence type="inferred from homology"/>
<evidence type="ECO:0000313" key="3">
    <source>
        <dbReference type="EMBL" id="KEJ90096.1"/>
    </source>
</evidence>
<dbReference type="Gene3D" id="2.40.50.100">
    <property type="match status" value="1"/>
</dbReference>
<dbReference type="Gene3D" id="1.10.287.470">
    <property type="entry name" value="Helix hairpin bin"/>
    <property type="match status" value="1"/>
</dbReference>
<dbReference type="OrthoDB" id="9806939at2"/>
<dbReference type="EMBL" id="JAMC01000002">
    <property type="protein sequence ID" value="KEJ90096.1"/>
    <property type="molecule type" value="Genomic_DNA"/>
</dbReference>
<dbReference type="GO" id="GO:1990281">
    <property type="term" value="C:efflux pump complex"/>
    <property type="evidence" value="ECO:0007669"/>
    <property type="project" value="TreeGrafter"/>
</dbReference>
<gene>
    <name evidence="3" type="ORF">DSW25_07805</name>
</gene>
<dbReference type="Gene3D" id="2.40.30.170">
    <property type="match status" value="1"/>
</dbReference>
<dbReference type="Gene3D" id="2.40.420.20">
    <property type="match status" value="1"/>
</dbReference>
<dbReference type="AlphaFoldDB" id="A0A073IKT4"/>
<dbReference type="InterPro" id="IPR006143">
    <property type="entry name" value="RND_pump_MFP"/>
</dbReference>
<dbReference type="eggNOG" id="COG0845">
    <property type="taxonomic scope" value="Bacteria"/>
</dbReference>
<dbReference type="PANTHER" id="PTHR30469:SF29">
    <property type="entry name" value="BLR2860 PROTEIN"/>
    <property type="match status" value="1"/>
</dbReference>
<dbReference type="GO" id="GO:0015562">
    <property type="term" value="F:efflux transmembrane transporter activity"/>
    <property type="evidence" value="ECO:0007669"/>
    <property type="project" value="TreeGrafter"/>
</dbReference>
<dbReference type="Proteomes" id="UP000027734">
    <property type="component" value="Unassembled WGS sequence"/>
</dbReference>
<accession>A0A073IKT4</accession>
<protein>
    <submittedName>
        <fullName evidence="3">Hemolysin D</fullName>
    </submittedName>
</protein>
<comment type="caution">
    <text evidence="3">The sequence shown here is derived from an EMBL/GenBank/DDBJ whole genome shotgun (WGS) entry which is preliminary data.</text>
</comment>